<keyword evidence="6" id="KW-0597">Phosphoprotein</keyword>
<dbReference type="AlphaFoldDB" id="B3S6E8"/>
<comment type="similarity">
    <text evidence="12">Belongs to the class I-like SAM-binding methyltransferase superfamily. Glycine N-methyltransferase family.</text>
</comment>
<dbReference type="PIRSF" id="PIRSF000385">
    <property type="entry name" value="Gly_N-mtase"/>
    <property type="match status" value="1"/>
</dbReference>
<evidence type="ECO:0000256" key="2">
    <source>
        <dbReference type="ARBA" id="ARBA00011881"/>
    </source>
</evidence>
<dbReference type="OrthoDB" id="3647at2759"/>
<dbReference type="OMA" id="LETGCAP"/>
<dbReference type="GO" id="GO:0006111">
    <property type="term" value="P:regulation of gluconeogenesis"/>
    <property type="evidence" value="ECO:0000318"/>
    <property type="project" value="GO_Central"/>
</dbReference>
<dbReference type="FunCoup" id="B3S6E8">
    <property type="interactions" value="97"/>
</dbReference>
<dbReference type="InterPro" id="IPR029063">
    <property type="entry name" value="SAM-dependent_MTases_sf"/>
</dbReference>
<dbReference type="KEGG" id="tad:TRIADDRAFT_59780"/>
<dbReference type="Gene3D" id="3.30.46.10">
    <property type="entry name" value="Glycine N-methyltransferase, chain A, domain 1"/>
    <property type="match status" value="1"/>
</dbReference>
<comment type="subunit">
    <text evidence="2">Homotetramer.</text>
</comment>
<feature type="binding site" evidence="13">
    <location>
        <position position="22"/>
    </location>
    <ligand>
        <name>S-adenosyl-L-methionine</name>
        <dbReference type="ChEBI" id="CHEBI:59789"/>
    </ligand>
</feature>
<accession>B3S6E8</accession>
<reference evidence="15 16" key="1">
    <citation type="journal article" date="2008" name="Nature">
        <title>The Trichoplax genome and the nature of placozoans.</title>
        <authorList>
            <person name="Srivastava M."/>
            <person name="Begovic E."/>
            <person name="Chapman J."/>
            <person name="Putnam N.H."/>
            <person name="Hellsten U."/>
            <person name="Kawashima T."/>
            <person name="Kuo A."/>
            <person name="Mitros T."/>
            <person name="Salamov A."/>
            <person name="Carpenter M.L."/>
            <person name="Signorovitch A.Y."/>
            <person name="Moreno M.A."/>
            <person name="Kamm K."/>
            <person name="Grimwood J."/>
            <person name="Schmutz J."/>
            <person name="Shapiro H."/>
            <person name="Grigoriev I.V."/>
            <person name="Buss L.W."/>
            <person name="Schierwater B."/>
            <person name="Dellaporta S.L."/>
            <person name="Rokhsar D.S."/>
        </authorList>
    </citation>
    <scope>NUCLEOTIDE SEQUENCE [LARGE SCALE GENOMIC DNA]</scope>
    <source>
        <strain evidence="15 16">Grell-BS-1999</strain>
    </source>
</reference>
<dbReference type="InParanoid" id="B3S6E8"/>
<gene>
    <name evidence="15" type="ORF">TRIADDRAFT_59780</name>
</gene>
<dbReference type="PROSITE" id="PS51600">
    <property type="entry name" value="SAM_GNMT"/>
    <property type="match status" value="1"/>
</dbReference>
<protein>
    <recommendedName>
        <fullName evidence="4">Glycine N-methyltransferase</fullName>
        <ecNumber evidence="3">2.1.1.20</ecNumber>
    </recommendedName>
</protein>
<evidence type="ECO:0000256" key="6">
    <source>
        <dbReference type="ARBA" id="ARBA00022553"/>
    </source>
</evidence>
<dbReference type="GO" id="GO:1904047">
    <property type="term" value="F:S-adenosyl-L-methionine binding"/>
    <property type="evidence" value="ECO:0000318"/>
    <property type="project" value="GO_Central"/>
</dbReference>
<dbReference type="GeneID" id="6756970"/>
<keyword evidence="7 12" id="KW-0489">Methyltransferase</keyword>
<dbReference type="GO" id="GO:0051289">
    <property type="term" value="P:protein homotetramerization"/>
    <property type="evidence" value="ECO:0000318"/>
    <property type="project" value="GO_Central"/>
</dbReference>
<feature type="binding site" evidence="13">
    <location>
        <position position="31"/>
    </location>
    <ligand>
        <name>S-adenosyl-L-methionine</name>
        <dbReference type="ChEBI" id="CHEBI:59789"/>
    </ligand>
</feature>
<dbReference type="EC" id="2.1.1.20" evidence="3"/>
<dbReference type="Gene3D" id="3.40.50.150">
    <property type="entry name" value="Vaccinia Virus protein VP39"/>
    <property type="match status" value="1"/>
</dbReference>
<evidence type="ECO:0000256" key="8">
    <source>
        <dbReference type="ARBA" id="ARBA00022679"/>
    </source>
</evidence>
<evidence type="ECO:0000256" key="11">
    <source>
        <dbReference type="ARBA" id="ARBA00048261"/>
    </source>
</evidence>
<dbReference type="GO" id="GO:0006730">
    <property type="term" value="P:one-carbon metabolic process"/>
    <property type="evidence" value="ECO:0000318"/>
    <property type="project" value="GO_Central"/>
</dbReference>
<dbReference type="GO" id="GO:0042802">
    <property type="term" value="F:identical protein binding"/>
    <property type="evidence" value="ECO:0000318"/>
    <property type="project" value="GO_Central"/>
</dbReference>
<dbReference type="GO" id="GO:0005829">
    <property type="term" value="C:cytosol"/>
    <property type="evidence" value="ECO:0000318"/>
    <property type="project" value="GO_Central"/>
</dbReference>
<dbReference type="Proteomes" id="UP000009022">
    <property type="component" value="Unassembled WGS sequence"/>
</dbReference>
<dbReference type="CDD" id="cd02440">
    <property type="entry name" value="AdoMet_MTases"/>
    <property type="match status" value="1"/>
</dbReference>
<feature type="binding site" evidence="13">
    <location>
        <position position="86"/>
    </location>
    <ligand>
        <name>S-adenosyl-L-methionine</name>
        <dbReference type="ChEBI" id="CHEBI:59789"/>
    </ligand>
</feature>
<comment type="catalytic activity">
    <reaction evidence="11">
        <text>glycine + S-adenosyl-L-methionine = sarcosine + S-adenosyl-L-homocysteine + H(+)</text>
        <dbReference type="Rhea" id="RHEA:19937"/>
        <dbReference type="ChEBI" id="CHEBI:15378"/>
        <dbReference type="ChEBI" id="CHEBI:57305"/>
        <dbReference type="ChEBI" id="CHEBI:57433"/>
        <dbReference type="ChEBI" id="CHEBI:57856"/>
        <dbReference type="ChEBI" id="CHEBI:59789"/>
        <dbReference type="EC" id="2.1.1.20"/>
    </reaction>
    <physiologicalReaction direction="left-to-right" evidence="11">
        <dbReference type="Rhea" id="RHEA:19938"/>
    </physiologicalReaction>
</comment>
<evidence type="ECO:0000259" key="14">
    <source>
        <dbReference type="Pfam" id="PF13847"/>
    </source>
</evidence>
<keyword evidence="9 12" id="KW-0949">S-adenosyl-L-methionine</keyword>
<feature type="binding site" evidence="13">
    <location>
        <position position="65"/>
    </location>
    <ligand>
        <name>S-adenosyl-L-methionine</name>
        <dbReference type="ChEBI" id="CHEBI:59789"/>
    </ligand>
</feature>
<feature type="domain" description="Methyltransferase" evidence="14">
    <location>
        <begin position="58"/>
        <end position="184"/>
    </location>
</feature>
<dbReference type="PANTHER" id="PTHR16458">
    <property type="entry name" value="GLYCINE N-METHYLTRANSFERASE"/>
    <property type="match status" value="1"/>
</dbReference>
<proteinExistence type="inferred from homology"/>
<evidence type="ECO:0000256" key="1">
    <source>
        <dbReference type="ARBA" id="ARBA00004496"/>
    </source>
</evidence>
<dbReference type="EMBL" id="DS985252">
    <property type="protein sequence ID" value="EDV21746.1"/>
    <property type="molecule type" value="Genomic_DNA"/>
</dbReference>
<dbReference type="HOGENOM" id="CLU_069129_0_0_1"/>
<dbReference type="GO" id="GO:0046500">
    <property type="term" value="P:S-adenosylmethionine metabolic process"/>
    <property type="evidence" value="ECO:0000318"/>
    <property type="project" value="GO_Central"/>
</dbReference>
<name>B3S6E8_TRIAD</name>
<evidence type="ECO:0000313" key="15">
    <source>
        <dbReference type="EMBL" id="EDV21746.1"/>
    </source>
</evidence>
<dbReference type="PANTHER" id="PTHR16458:SF2">
    <property type="entry name" value="GLYCINE N-METHYLTRANSFERASE"/>
    <property type="match status" value="1"/>
</dbReference>
<keyword evidence="16" id="KW-1185">Reference proteome</keyword>
<dbReference type="GO" id="GO:0005542">
    <property type="term" value="F:folic acid binding"/>
    <property type="evidence" value="ECO:0007669"/>
    <property type="project" value="UniProtKB-KW"/>
</dbReference>
<evidence type="ECO:0000256" key="3">
    <source>
        <dbReference type="ARBA" id="ARBA00011999"/>
    </source>
</evidence>
<evidence type="ECO:0000313" key="16">
    <source>
        <dbReference type="Proteomes" id="UP000009022"/>
    </source>
</evidence>
<dbReference type="RefSeq" id="XP_002115894.1">
    <property type="nucleotide sequence ID" value="XM_002115858.1"/>
</dbReference>
<dbReference type="Pfam" id="PF13847">
    <property type="entry name" value="Methyltransf_31"/>
    <property type="match status" value="1"/>
</dbReference>
<comment type="subcellular location">
    <subcellularLocation>
        <location evidence="1">Cytoplasm</location>
    </subcellularLocation>
</comment>
<dbReference type="GO" id="GO:0046498">
    <property type="term" value="P:S-adenosylhomocysteine metabolic process"/>
    <property type="evidence" value="ECO:0000318"/>
    <property type="project" value="GO_Central"/>
</dbReference>
<dbReference type="PhylomeDB" id="B3S6E8"/>
<dbReference type="GO" id="GO:0017174">
    <property type="term" value="F:glycine N-methyltransferase activity"/>
    <property type="evidence" value="ECO:0000318"/>
    <property type="project" value="GO_Central"/>
</dbReference>
<feature type="binding site" evidence="13">
    <location>
        <begin position="117"/>
        <end position="118"/>
    </location>
    <ligand>
        <name>S-adenosyl-L-methionine</name>
        <dbReference type="ChEBI" id="CHEBI:59789"/>
    </ligand>
</feature>
<keyword evidence="5" id="KW-0963">Cytoplasm</keyword>
<evidence type="ECO:0000256" key="4">
    <source>
        <dbReference type="ARBA" id="ARBA00019972"/>
    </source>
</evidence>
<organism evidence="15 16">
    <name type="scientific">Trichoplax adhaerens</name>
    <name type="common">Trichoplax reptans</name>
    <dbReference type="NCBI Taxonomy" id="10228"/>
    <lineage>
        <taxon>Eukaryota</taxon>
        <taxon>Metazoa</taxon>
        <taxon>Placozoa</taxon>
        <taxon>Uniplacotomia</taxon>
        <taxon>Trichoplacea</taxon>
        <taxon>Trichoplacidae</taxon>
        <taxon>Trichoplax</taxon>
    </lineage>
</organism>
<keyword evidence="10" id="KW-0290">Folate-binding</keyword>
<evidence type="ECO:0000256" key="10">
    <source>
        <dbReference type="ARBA" id="ARBA00022954"/>
    </source>
</evidence>
<evidence type="ECO:0000256" key="12">
    <source>
        <dbReference type="PIRNR" id="PIRNR000385"/>
    </source>
</evidence>
<dbReference type="GO" id="GO:1901052">
    <property type="term" value="P:sarcosine metabolic process"/>
    <property type="evidence" value="ECO:0000318"/>
    <property type="project" value="GO_Central"/>
</dbReference>
<dbReference type="STRING" id="10228.B3S6E8"/>
<feature type="binding site" evidence="13">
    <location>
        <position position="139"/>
    </location>
    <ligand>
        <name>S-adenosyl-L-methionine</name>
        <dbReference type="ChEBI" id="CHEBI:59789"/>
    </ligand>
</feature>
<evidence type="ECO:0000256" key="13">
    <source>
        <dbReference type="PIRSR" id="PIRSR000385-2"/>
    </source>
</evidence>
<dbReference type="SUPFAM" id="SSF53335">
    <property type="entry name" value="S-adenosyl-L-methionine-dependent methyltransferases"/>
    <property type="match status" value="1"/>
</dbReference>
<dbReference type="InterPro" id="IPR025714">
    <property type="entry name" value="Methyltranfer_dom"/>
</dbReference>
<evidence type="ECO:0000256" key="5">
    <source>
        <dbReference type="ARBA" id="ARBA00022490"/>
    </source>
</evidence>
<dbReference type="CTD" id="6756970"/>
<dbReference type="GO" id="GO:0032259">
    <property type="term" value="P:methylation"/>
    <property type="evidence" value="ECO:0007669"/>
    <property type="project" value="UniProtKB-KW"/>
</dbReference>
<dbReference type="eggNOG" id="ENOG502QRN6">
    <property type="taxonomic scope" value="Eukaryota"/>
</dbReference>
<dbReference type="GO" id="GO:0016594">
    <property type="term" value="F:glycine binding"/>
    <property type="evidence" value="ECO:0000318"/>
    <property type="project" value="GO_Central"/>
</dbReference>
<evidence type="ECO:0000256" key="9">
    <source>
        <dbReference type="ARBA" id="ARBA00022691"/>
    </source>
</evidence>
<dbReference type="InterPro" id="IPR014369">
    <property type="entry name" value="Gly/Sar_N_MeTrfase"/>
</dbReference>
<dbReference type="FunFam" id="3.40.50.150:FF:000113">
    <property type="entry name" value="Glycine N-methyltransferase"/>
    <property type="match status" value="1"/>
</dbReference>
<evidence type="ECO:0000256" key="7">
    <source>
        <dbReference type="ARBA" id="ARBA00022603"/>
    </source>
</evidence>
<sequence>MVDSVYRTRSLGVGATGLKDQYADGKAARVWQSYIGDTSTRTANYRHWLRDLLKHYEADTVLDVACGTGIDSIVLLEEGFTVTSIDASDKMLKHALKTRWQRRKEEAFDKWVIEEGNWLALPQSEIEIPNSGFDAVLCLGNSFPHLPDFRGDQADQKLALANFYDILKPGGILIIDHRNYDEIIKSGTLPQEKNIYYNSKDSNLKDIKTSVLHVNGKPTMVTLDYIIATEDAACDAGEAYQSDKKEPDNSKFRLSYYPHLVDNFTELLQNTFGSNAKHEIFGDFKSYKKDSGKPPLFFIHVIQKPL</sequence>
<keyword evidence="8 12" id="KW-0808">Transferase</keyword>
<feature type="binding site" evidence="13">
    <location>
        <position position="41"/>
    </location>
    <ligand>
        <name>S-adenosyl-L-methionine</name>
        <dbReference type="ChEBI" id="CHEBI:59789"/>
    </ligand>
</feature>